<dbReference type="EMBL" id="UOES01000429">
    <property type="protein sequence ID" value="VAW28630.1"/>
    <property type="molecule type" value="Genomic_DNA"/>
</dbReference>
<dbReference type="AlphaFoldDB" id="A0A3B0UHS1"/>
<accession>A0A3B0UHS1</accession>
<evidence type="ECO:0008006" key="2">
    <source>
        <dbReference type="Google" id="ProtNLM"/>
    </source>
</evidence>
<proteinExistence type="predicted"/>
<protein>
    <recommendedName>
        <fullName evidence="2">DUF4924 domain-containing protein</fullName>
    </recommendedName>
</protein>
<sequence>MVKADQKKADNISEYLIYMFQSEDLIRTFEFDLNRITEYMITNIPVTDSEKKELILWYAALIENMRTDKVEKTGHITEVNNLIEELTILHLKLIRSDNKYAHLAQSAKPFIQSNIKKSNNTVNNPIQICLNAIYGFLLLKFEEKTITNEQQKMLNSFGDLLSYLSFIYKEQNLS</sequence>
<reference evidence="1" key="1">
    <citation type="submission" date="2018-06" db="EMBL/GenBank/DDBJ databases">
        <authorList>
            <person name="Zhirakovskaya E."/>
        </authorList>
    </citation>
    <scope>NUCLEOTIDE SEQUENCE</scope>
</reference>
<name>A0A3B0UHS1_9ZZZZ</name>
<gene>
    <name evidence="1" type="ORF">MNBD_BACTEROID06-1190</name>
</gene>
<dbReference type="Pfam" id="PF16271">
    <property type="entry name" value="DUF4924"/>
    <property type="match status" value="1"/>
</dbReference>
<organism evidence="1">
    <name type="scientific">hydrothermal vent metagenome</name>
    <dbReference type="NCBI Taxonomy" id="652676"/>
    <lineage>
        <taxon>unclassified sequences</taxon>
        <taxon>metagenomes</taxon>
        <taxon>ecological metagenomes</taxon>
    </lineage>
</organism>
<evidence type="ECO:0000313" key="1">
    <source>
        <dbReference type="EMBL" id="VAW28630.1"/>
    </source>
</evidence>
<dbReference type="InterPro" id="IPR032574">
    <property type="entry name" value="DUF4924"/>
</dbReference>